<evidence type="ECO:0000313" key="8">
    <source>
        <dbReference type="EMBL" id="KAK5167636.1"/>
    </source>
</evidence>
<evidence type="ECO:0000256" key="2">
    <source>
        <dbReference type="ARBA" id="ARBA00008889"/>
    </source>
</evidence>
<name>A0AAV9P4F5_9PEZI</name>
<dbReference type="GO" id="GO:0030687">
    <property type="term" value="C:preribosome, large subunit precursor"/>
    <property type="evidence" value="ECO:0007669"/>
    <property type="project" value="TreeGrafter"/>
</dbReference>
<keyword evidence="5 6" id="KW-0539">Nucleus</keyword>
<dbReference type="InterPro" id="IPR033867">
    <property type="entry name" value="Mrt4"/>
</dbReference>
<comment type="subcellular location">
    <subcellularLocation>
        <location evidence="6">Cytoplasm</location>
    </subcellularLocation>
    <subcellularLocation>
        <location evidence="6">Nucleus</location>
        <location evidence="6">Nucleolus</location>
    </subcellularLocation>
</comment>
<dbReference type="PANTHER" id="PTHR45841:SF1">
    <property type="entry name" value="MRNA TURNOVER PROTEIN 4 HOMOLOG"/>
    <property type="match status" value="1"/>
</dbReference>
<dbReference type="RefSeq" id="XP_064657342.1">
    <property type="nucleotide sequence ID" value="XM_064804572.1"/>
</dbReference>
<evidence type="ECO:0000256" key="1">
    <source>
        <dbReference type="ARBA" id="ARBA00004046"/>
    </source>
</evidence>
<evidence type="ECO:0000259" key="7">
    <source>
        <dbReference type="Pfam" id="PF17777"/>
    </source>
</evidence>
<comment type="similarity">
    <text evidence="2 6">Belongs to the universal ribosomal protein uL10 family.</text>
</comment>
<feature type="domain" description="Large ribosomal subunit protein uL10-like insertion" evidence="7">
    <location>
        <begin position="127"/>
        <end position="209"/>
    </location>
</feature>
<dbReference type="EMBL" id="JAVRRT010000011">
    <property type="protein sequence ID" value="KAK5167636.1"/>
    <property type="molecule type" value="Genomic_DNA"/>
</dbReference>
<dbReference type="FunFam" id="3.90.105.20:FF:000003">
    <property type="entry name" value="Ribosome assembly factor mrt4"/>
    <property type="match status" value="1"/>
</dbReference>
<sequence length="248" mass="27517">MPRSKRSRLVHTSRIAKVPSRQKSASQYASLRAAIAAYPSLFLFSVSNMRNTYLKEIRQNFASDGRLFFGKTKVMAKALGLTPEEEAEPGLSGLARYLQGNVGVLCTERSVEETMRYLEEFVEVDFARAGIVAPRSFTVPAGVVYSTGGEVPQEEDVPSPHSLEQTLRKWGMPTRLEKGRVVLDQEFVVCEEGKALDSHQTALLKVFGVAVAEFRVRVVAWWSKENGEVRVVDEGAVDGEGVEDMDED</sequence>
<evidence type="ECO:0000256" key="5">
    <source>
        <dbReference type="ARBA" id="ARBA00023242"/>
    </source>
</evidence>
<comment type="caution">
    <text evidence="8">The sequence shown here is derived from an EMBL/GenBank/DDBJ whole genome shotgun (WGS) entry which is preliminary data.</text>
</comment>
<dbReference type="SUPFAM" id="SSF160369">
    <property type="entry name" value="Ribosomal protein L10-like"/>
    <property type="match status" value="1"/>
</dbReference>
<evidence type="ECO:0000313" key="9">
    <source>
        <dbReference type="Proteomes" id="UP001337655"/>
    </source>
</evidence>
<dbReference type="InterPro" id="IPR001790">
    <property type="entry name" value="Ribosomal_uL10"/>
</dbReference>
<dbReference type="InterPro" id="IPR051742">
    <property type="entry name" value="Ribosome_Assembly_uL10"/>
</dbReference>
<dbReference type="Gene3D" id="3.90.105.20">
    <property type="match status" value="1"/>
</dbReference>
<evidence type="ECO:0000256" key="6">
    <source>
        <dbReference type="RuleBase" id="RU364039"/>
    </source>
</evidence>
<dbReference type="GO" id="GO:0005737">
    <property type="term" value="C:cytoplasm"/>
    <property type="evidence" value="ECO:0007669"/>
    <property type="project" value="UniProtKB-SubCell"/>
</dbReference>
<dbReference type="InterPro" id="IPR040637">
    <property type="entry name" value="Ribosomal_uL10-like_insert"/>
</dbReference>
<dbReference type="GeneID" id="89928671"/>
<comment type="subunit">
    <text evidence="3 6">Associates with the pre-60S ribosomal particle.</text>
</comment>
<dbReference type="Proteomes" id="UP001337655">
    <property type="component" value="Unassembled WGS sequence"/>
</dbReference>
<protein>
    <recommendedName>
        <fullName evidence="6">Ribosome assembly factor mrt4</fullName>
    </recommendedName>
</protein>
<dbReference type="Pfam" id="PF17777">
    <property type="entry name" value="RL10P_insert"/>
    <property type="match status" value="1"/>
</dbReference>
<gene>
    <name evidence="8" type="primary">MRT4</name>
    <name evidence="8" type="ORF">LTR77_007335</name>
</gene>
<dbReference type="Gene3D" id="3.30.70.1730">
    <property type="match status" value="1"/>
</dbReference>
<evidence type="ECO:0000256" key="3">
    <source>
        <dbReference type="ARBA" id="ARBA00011117"/>
    </source>
</evidence>
<dbReference type="GO" id="GO:0006364">
    <property type="term" value="P:rRNA processing"/>
    <property type="evidence" value="ECO:0007669"/>
    <property type="project" value="TreeGrafter"/>
</dbReference>
<dbReference type="InterPro" id="IPR043164">
    <property type="entry name" value="Ribosomal_uL10-like_insert_sf"/>
</dbReference>
<reference evidence="8 9" key="1">
    <citation type="submission" date="2023-08" db="EMBL/GenBank/DDBJ databases">
        <title>Black Yeasts Isolated from many extreme environments.</title>
        <authorList>
            <person name="Coleine C."/>
            <person name="Stajich J.E."/>
            <person name="Selbmann L."/>
        </authorList>
    </citation>
    <scope>NUCLEOTIDE SEQUENCE [LARGE SCALE GENOMIC DNA]</scope>
    <source>
        <strain evidence="8 9">CCFEE 5935</strain>
    </source>
</reference>
<dbReference type="CDD" id="cd05796">
    <property type="entry name" value="Ribosomal_P0_like"/>
    <property type="match status" value="1"/>
</dbReference>
<dbReference type="FunFam" id="3.30.70.1730:FF:000005">
    <property type="entry name" value="Ribosome assembly factor mrt4"/>
    <property type="match status" value="1"/>
</dbReference>
<keyword evidence="6" id="KW-0690">Ribosome biogenesis</keyword>
<dbReference type="Pfam" id="PF00466">
    <property type="entry name" value="Ribosomal_L10"/>
    <property type="match status" value="1"/>
</dbReference>
<dbReference type="GO" id="GO:0005730">
    <property type="term" value="C:nucleolus"/>
    <property type="evidence" value="ECO:0007669"/>
    <property type="project" value="UniProtKB-SubCell"/>
</dbReference>
<comment type="function">
    <text evidence="1 6">Component of the ribosome assembly machinery. Nuclear paralog of the ribosomal protein P0, it binds pre-60S subunits at an early stage of assembly in the nucleolus, and is replaced by P0 in cytoplasmic pre-60S subunits and mature 80S ribosomes.</text>
</comment>
<evidence type="ECO:0000256" key="4">
    <source>
        <dbReference type="ARBA" id="ARBA00022490"/>
    </source>
</evidence>
<keyword evidence="9" id="KW-1185">Reference proteome</keyword>
<dbReference type="GO" id="GO:0003723">
    <property type="term" value="F:RNA binding"/>
    <property type="evidence" value="ECO:0007669"/>
    <property type="project" value="TreeGrafter"/>
</dbReference>
<dbReference type="InterPro" id="IPR043141">
    <property type="entry name" value="Ribosomal_uL10-like_sf"/>
</dbReference>
<dbReference type="GO" id="GO:0000027">
    <property type="term" value="P:ribosomal large subunit assembly"/>
    <property type="evidence" value="ECO:0007669"/>
    <property type="project" value="InterPro"/>
</dbReference>
<dbReference type="GO" id="GO:0000956">
    <property type="term" value="P:nuclear-transcribed mRNA catabolic process"/>
    <property type="evidence" value="ECO:0007669"/>
    <property type="project" value="TreeGrafter"/>
</dbReference>
<accession>A0AAV9P4F5</accession>
<keyword evidence="4 6" id="KW-0963">Cytoplasm</keyword>
<proteinExistence type="inferred from homology"/>
<dbReference type="AlphaFoldDB" id="A0AAV9P4F5"/>
<organism evidence="8 9">
    <name type="scientific">Saxophila tyrrhenica</name>
    <dbReference type="NCBI Taxonomy" id="1690608"/>
    <lineage>
        <taxon>Eukaryota</taxon>
        <taxon>Fungi</taxon>
        <taxon>Dikarya</taxon>
        <taxon>Ascomycota</taxon>
        <taxon>Pezizomycotina</taxon>
        <taxon>Dothideomycetes</taxon>
        <taxon>Dothideomycetidae</taxon>
        <taxon>Mycosphaerellales</taxon>
        <taxon>Extremaceae</taxon>
        <taxon>Saxophila</taxon>
    </lineage>
</organism>
<dbReference type="PANTHER" id="PTHR45841">
    <property type="entry name" value="MRNA TURNOVER PROTEIN 4 MRTO4"/>
    <property type="match status" value="1"/>
</dbReference>